<keyword evidence="2" id="KW-1185">Reference proteome</keyword>
<organism evidence="1 2">
    <name type="scientific">Dokdonella soli</name>
    <dbReference type="NCBI Taxonomy" id="529810"/>
    <lineage>
        <taxon>Bacteria</taxon>
        <taxon>Pseudomonadati</taxon>
        <taxon>Pseudomonadota</taxon>
        <taxon>Gammaproteobacteria</taxon>
        <taxon>Lysobacterales</taxon>
        <taxon>Rhodanobacteraceae</taxon>
        <taxon>Dokdonella</taxon>
    </lineage>
</organism>
<reference evidence="2" key="1">
    <citation type="journal article" date="2019" name="Int. J. Syst. Evol. Microbiol.">
        <title>The Global Catalogue of Microorganisms (GCM) 10K type strain sequencing project: providing services to taxonomists for standard genome sequencing and annotation.</title>
        <authorList>
            <consortium name="The Broad Institute Genomics Platform"/>
            <consortium name="The Broad Institute Genome Sequencing Center for Infectious Disease"/>
            <person name="Wu L."/>
            <person name="Ma J."/>
        </authorList>
    </citation>
    <scope>NUCLEOTIDE SEQUENCE [LARGE SCALE GENOMIC DNA]</scope>
    <source>
        <strain evidence="2">JCM 15421</strain>
    </source>
</reference>
<accession>A0ABP3U612</accession>
<dbReference type="Proteomes" id="UP001501523">
    <property type="component" value="Unassembled WGS sequence"/>
</dbReference>
<name>A0ABP3U612_9GAMM</name>
<evidence type="ECO:0000313" key="1">
    <source>
        <dbReference type="EMBL" id="GAA0723337.1"/>
    </source>
</evidence>
<comment type="caution">
    <text evidence="1">The sequence shown here is derived from an EMBL/GenBank/DDBJ whole genome shotgun (WGS) entry which is preliminary data.</text>
</comment>
<dbReference type="Pfam" id="PF12779">
    <property type="entry name" value="WXXGXW"/>
    <property type="match status" value="2"/>
</dbReference>
<dbReference type="InterPro" id="IPR024447">
    <property type="entry name" value="YXWGXW_rpt"/>
</dbReference>
<proteinExistence type="predicted"/>
<evidence type="ECO:0008006" key="3">
    <source>
        <dbReference type="Google" id="ProtNLM"/>
    </source>
</evidence>
<protein>
    <recommendedName>
        <fullName evidence="3">BcpO-related WXXGXW repeat protein</fullName>
    </recommendedName>
</protein>
<dbReference type="EMBL" id="BAAAEU010000025">
    <property type="protein sequence ID" value="GAA0723337.1"/>
    <property type="molecule type" value="Genomic_DNA"/>
</dbReference>
<sequence length="77" mass="9599">MAINIYATAPPLPLRVETLPPPRVGYVWVPGDWRWSHHRYVWHRGYWMRERGGYQYSPSRWDRDGERWRYCHGRWDR</sequence>
<evidence type="ECO:0000313" key="2">
    <source>
        <dbReference type="Proteomes" id="UP001501523"/>
    </source>
</evidence>
<dbReference type="RefSeq" id="WP_343793630.1">
    <property type="nucleotide sequence ID" value="NZ_BAAAEU010000025.1"/>
</dbReference>
<gene>
    <name evidence="1" type="ORF">GCM10009105_35270</name>
</gene>